<feature type="compositionally biased region" description="Low complexity" evidence="2">
    <location>
        <begin position="887"/>
        <end position="898"/>
    </location>
</feature>
<feature type="compositionally biased region" description="Low complexity" evidence="2">
    <location>
        <begin position="995"/>
        <end position="1023"/>
    </location>
</feature>
<feature type="compositionally biased region" description="Polar residues" evidence="2">
    <location>
        <begin position="1141"/>
        <end position="1151"/>
    </location>
</feature>
<keyword evidence="7" id="KW-0347">Helicase</keyword>
<feature type="region of interest" description="Disordered" evidence="2">
    <location>
        <begin position="866"/>
        <end position="912"/>
    </location>
</feature>
<dbReference type="OrthoDB" id="6513042at2759"/>
<protein>
    <submittedName>
        <fullName evidence="7">Probable helicase senataxin</fullName>
    </submittedName>
</protein>
<feature type="region of interest" description="Disordered" evidence="2">
    <location>
        <begin position="2272"/>
        <end position="2364"/>
    </location>
</feature>
<dbReference type="InterPro" id="IPR047187">
    <property type="entry name" value="SF1_C_Upf1"/>
</dbReference>
<feature type="region of interest" description="Disordered" evidence="2">
    <location>
        <begin position="1335"/>
        <end position="1411"/>
    </location>
</feature>
<dbReference type="GO" id="GO:0006369">
    <property type="term" value="P:termination of RNA polymerase II transcription"/>
    <property type="evidence" value="ECO:0007669"/>
    <property type="project" value="TreeGrafter"/>
</dbReference>
<evidence type="ECO:0000313" key="7">
    <source>
        <dbReference type="RefSeq" id="XP_030623784.1"/>
    </source>
</evidence>
<keyword evidence="7" id="KW-0378">Hydrolase</keyword>
<keyword evidence="1" id="KW-0175">Coiled coil</keyword>
<proteinExistence type="predicted"/>
<dbReference type="InterPro" id="IPR041677">
    <property type="entry name" value="DNA2/NAM7_AAA_11"/>
</dbReference>
<gene>
    <name evidence="7" type="primary">setx</name>
</gene>
<evidence type="ECO:0000259" key="5">
    <source>
        <dbReference type="Pfam" id="PF13087"/>
    </source>
</evidence>
<feature type="compositionally biased region" description="Basic and acidic residues" evidence="2">
    <location>
        <begin position="742"/>
        <end position="751"/>
    </location>
</feature>
<dbReference type="GO" id="GO:0001147">
    <property type="term" value="F:transcription termination site sequence-specific DNA binding"/>
    <property type="evidence" value="ECO:0007669"/>
    <property type="project" value="TreeGrafter"/>
</dbReference>
<dbReference type="InterPro" id="IPR024481">
    <property type="entry name" value="Helicase_Sen1_N"/>
</dbReference>
<dbReference type="Pfam" id="PF12726">
    <property type="entry name" value="SEN1_N"/>
    <property type="match status" value="1"/>
</dbReference>
<evidence type="ECO:0000259" key="4">
    <source>
        <dbReference type="Pfam" id="PF13086"/>
    </source>
</evidence>
<dbReference type="GeneID" id="115807064"/>
<feature type="region of interest" description="Disordered" evidence="2">
    <location>
        <begin position="733"/>
        <end position="761"/>
    </location>
</feature>
<dbReference type="Pfam" id="PF13087">
    <property type="entry name" value="AAA_12"/>
    <property type="match status" value="1"/>
</dbReference>
<evidence type="ECO:0000256" key="1">
    <source>
        <dbReference type="SAM" id="Coils"/>
    </source>
</evidence>
<feature type="compositionally biased region" description="Polar residues" evidence="2">
    <location>
        <begin position="873"/>
        <end position="886"/>
    </location>
</feature>
<reference evidence="7" key="1">
    <citation type="submission" date="2025-08" db="UniProtKB">
        <authorList>
            <consortium name="RefSeq"/>
        </authorList>
    </citation>
    <scope>IDENTIFICATION</scope>
</reference>
<feature type="region of interest" description="Disordered" evidence="2">
    <location>
        <begin position="986"/>
        <end position="1023"/>
    </location>
</feature>
<dbReference type="Gene3D" id="3.40.50.300">
    <property type="entry name" value="P-loop containing nucleotide triphosphate hydrolases"/>
    <property type="match status" value="2"/>
</dbReference>
<dbReference type="PANTHER" id="PTHR10887">
    <property type="entry name" value="DNA2/NAM7 HELICASE FAMILY"/>
    <property type="match status" value="1"/>
</dbReference>
<feature type="domain" description="DNA2/NAM7 helicase-like C-terminal" evidence="5">
    <location>
        <begin position="1971"/>
        <end position="2164"/>
    </location>
</feature>
<dbReference type="RefSeq" id="XP_030623784.1">
    <property type="nucleotide sequence ID" value="XM_030767924.1"/>
</dbReference>
<dbReference type="InterPro" id="IPR045055">
    <property type="entry name" value="DNA2/NAM7-like"/>
</dbReference>
<dbReference type="PANTHER" id="PTHR10887:SF495">
    <property type="entry name" value="HELICASE SENATAXIN ISOFORM X1-RELATED"/>
    <property type="match status" value="1"/>
</dbReference>
<feature type="domain" description="Helicase Sen1 N-terminal" evidence="3">
    <location>
        <begin position="39"/>
        <end position="344"/>
    </location>
</feature>
<dbReference type="InterPro" id="IPR041679">
    <property type="entry name" value="DNA2/NAM7-like_C"/>
</dbReference>
<evidence type="ECO:0000256" key="2">
    <source>
        <dbReference type="SAM" id="MobiDB-lite"/>
    </source>
</evidence>
<name>A0A6J2UUP3_CHACN</name>
<dbReference type="CDD" id="cd18808">
    <property type="entry name" value="SF1_C_Upf1"/>
    <property type="match status" value="1"/>
</dbReference>
<accession>A0A6J2UUP3</accession>
<evidence type="ECO:0000313" key="6">
    <source>
        <dbReference type="Proteomes" id="UP000504632"/>
    </source>
</evidence>
<organism evidence="6 7">
    <name type="scientific">Chanos chanos</name>
    <name type="common">Milkfish</name>
    <name type="synonym">Mugil chanos</name>
    <dbReference type="NCBI Taxonomy" id="29144"/>
    <lineage>
        <taxon>Eukaryota</taxon>
        <taxon>Metazoa</taxon>
        <taxon>Chordata</taxon>
        <taxon>Craniata</taxon>
        <taxon>Vertebrata</taxon>
        <taxon>Euteleostomi</taxon>
        <taxon>Actinopterygii</taxon>
        <taxon>Neopterygii</taxon>
        <taxon>Teleostei</taxon>
        <taxon>Ostariophysi</taxon>
        <taxon>Gonorynchiformes</taxon>
        <taxon>Chanidae</taxon>
        <taxon>Chanos</taxon>
    </lineage>
</organism>
<dbReference type="Pfam" id="PF13086">
    <property type="entry name" value="AAA_11"/>
    <property type="match status" value="1"/>
</dbReference>
<keyword evidence="7" id="KW-0547">Nucleotide-binding</keyword>
<feature type="compositionally biased region" description="Acidic residues" evidence="2">
    <location>
        <begin position="901"/>
        <end position="912"/>
    </location>
</feature>
<sequence length="2364" mass="266437">MDTCRWCRTAGRGEAAVSDLLRRYSSAALPSEELKNANEDLSFCMECVVAYHNARENAPVLHERLWNLEISRLLGVFRPLLELELEDDDLLIVEGDQELPVSKFSLAEFHDCLRFPFTEVLKYPYLLCHPELCEMVEKVLCKMEEMSDPLQLFDKLQGIYLFMVHPNKTVRRWAIREAQLKGKVDRDSYYDLQEVFTCMFYVIELGISLNISDIDDSYHTKSKILRLPPHLYDSSSEKNYWLGICMLLMQLDSQAMDSLFTGLERQTNIPQCILNTMDQSREDDPASDPFWPALHCFMVILDRLGSKIWAQIEPAPAFHAITGSASYTAEIENIRQRTMMSRVKVELESDDMVTCSQMVYDCYAAEKRNKLARSSSSCSDSSSSMIFEEMNSLVSVLQSEMGQSLRVYGSTFLWFIPFVRSVMELSELSVMYISEVINYLCNKINCDILKGHADTPDKVTEFFTRILIYIIEQHLSKGCMGLLYHCPRKWIEVVVMWVAFTGDSMGGPDGTGAAHLVSSTSSLRCGLQAFPVTGRVNPMTQACMRLIRSLLREGGRLGTVPRSNHFLNLLNKQLREVPSRGWSLTRSEIVELQQCLKELVKKMFEKPAVTPIGGSSASPTPPVEAPENMVDAATSTHLGDMGSSSAGGKVLRIKEEQIWDYEVHSPRAEVGFCSGLEEVLKVKKEPQTAVPISEMIPGVEKMSLKPDLEKFQEIKSKLNENPRLLKMQAIAKRTTHGASHTEQNELYRLNDEPDEEADDVPLNVLRKRLKKTHRLESDDSDVDDKSQKRKDLDSSIIIISDDEISVSEGGSSKGHCFSGKEELKTKEELMEPAQMESPKRDYDVDLSESQVFEFETQEFVASAWGDSGLKMSPSATSPKGNLSHKGSFSPNSAEPSSSLDNEVDPIPDEDIEQACLEVEEQIKMQQQQTAVCLPVTQKQSVATEQVFIKPKTLPVKSPSKKISVAQKKAKVPPVIAPLAQKLKRSSKSQVLKTISTTPSSPSHTSAPLHPLSPSSSFSSPSFATPAIVPPKKVRAPIQPESTAERLGLKKKERKAFDLSQRSLVCLGKLRRYGQNVRVDQPQKKQIRRTSKTTKVISPQKLMVKGNKKLLASQDLQFFRQSREKNKKTSTSKAQSVAALKSTKQVSVQQPVTPKDVRPTNKEQGEGDKLISLPCPHPDLALRLKDAQVVSEASTSGAGEPADGRDYLTKNSEAIKSKYFCQDNDEANVSADTVGKGGIAETDKDEHEWMFLTQMEPTDMELCSQIDDPQEEDNDESLFLTQRDPVDMELETDSQMNMAGEEIWVAPQPLDPSPGQTAPFTTPIVSTARDDHKFLKPGMSPMSLKRAKPSTTKIYTPNSRSDSLALDMEKGSKPPSLAKGKFARPSVLPTPKPPSQPEFCQPRHLPRPPTHAPRAISYSSANDILHPPTYKTYPRPEAPGTNAMPSLDTGQKYDPLILTRAVLKWKYSMFDNYRQFGTPSDLLPLKEMPTKFSSYEEYFGTIYPLMLTSAFEEMANEWMKGVKVMQRLKVEGIEYSNRIANANFKTTLTREQEGKQLYAKEGDFVVLWLPQNRGAYASDEPEFGEPSPHFGYVNRSNLSTGEDKNLLLNLNIQTYGNVSSVNTQTVQCDVIGSLISMFREFRALCMLKSGIMKVPLLAPHISFFQCSQNDMPDLDIPEYNMDQTRAIARGVSIVRRQRGPEAFRSPRILLIHGPPGTGKSKTIVGLLYSLLVNDTAQTPTAMRQPKFRQQRILLCAPSNAAVDSLMKKVIPFFKEKQRNKKFPQGTCGDINLVRLGNEKISEDLKDFSLDRQTRNRTQKLQQPTDADIRRKTVLLDQRIENVSRKCASTKRGSAEFQQLTEEKVKLLREREGLSKQLREARSRKHATQVKILTEANVICSTLSSSGCSLLESAFRHLGYEPFSCIIIDEAGQATETETLIPMMYRCPALILVGDPDQLPPTVISQKAKEMGYDQSLMARLWKNLRQMNPSPIVFLSTQYRMHPDICEFPSKYVYGKALKTDCETAQKRCAERWPFQPYRVFDVTDGRENKENESYSNLKEVRLVLLLLKLVCEKQVGRVGVITPYNGQKQKILEAIARESGRDNKRQLPVEVDTVDGFQGKERDCIIVSCVRASSEMGSIGFVGNRQRMNVTITRAKFSLFILGHLRTLGQSDWGALIEDAERRGTIIKTQERDFHADARKIFKPRALSRSMSHPPAAPVLSRSLSTDHRPDLFTGHAPNRPKELHRTLPLPTPDASGDSRLAVRRATSHAALVYPPTRWEDSRDSPPPGSSDPPRDPRLHRREYRRDEDRRSRDEQRERTHREGSRDRALERRDSSHYSHQTAKRSQEPHWSSSSSSSPKRKRR</sequence>
<feature type="region of interest" description="Disordered" evidence="2">
    <location>
        <begin position="2205"/>
        <end position="2258"/>
    </location>
</feature>
<feature type="coiled-coil region" evidence="1">
    <location>
        <begin position="1855"/>
        <end position="1882"/>
    </location>
</feature>
<feature type="compositionally biased region" description="Basic and acidic residues" evidence="2">
    <location>
        <begin position="2304"/>
        <end position="2337"/>
    </location>
</feature>
<dbReference type="CDD" id="cd18042">
    <property type="entry name" value="DEXXQc_SETX"/>
    <property type="match status" value="1"/>
</dbReference>
<dbReference type="GO" id="GO:0004386">
    <property type="term" value="F:helicase activity"/>
    <property type="evidence" value="ECO:0007669"/>
    <property type="project" value="UniProtKB-KW"/>
</dbReference>
<feature type="domain" description="DNA2/NAM7 helicase helicase" evidence="4">
    <location>
        <begin position="1700"/>
        <end position="1964"/>
    </location>
</feature>
<dbReference type="InterPro" id="IPR027417">
    <property type="entry name" value="P-loop_NTPase"/>
</dbReference>
<dbReference type="SUPFAM" id="SSF52540">
    <property type="entry name" value="P-loop containing nucleoside triphosphate hydrolases"/>
    <property type="match status" value="1"/>
</dbReference>
<keyword evidence="7" id="KW-0067">ATP-binding</keyword>
<feature type="compositionally biased region" description="Polar residues" evidence="2">
    <location>
        <begin position="1348"/>
        <end position="1361"/>
    </location>
</feature>
<feature type="compositionally biased region" description="Basic and acidic residues" evidence="2">
    <location>
        <begin position="1154"/>
        <end position="1168"/>
    </location>
</feature>
<dbReference type="CTD" id="23064"/>
<dbReference type="GO" id="GO:0016604">
    <property type="term" value="C:nuclear body"/>
    <property type="evidence" value="ECO:0007669"/>
    <property type="project" value="TreeGrafter"/>
</dbReference>
<keyword evidence="6" id="KW-1185">Reference proteome</keyword>
<dbReference type="Proteomes" id="UP000504632">
    <property type="component" value="Chromosome 3"/>
</dbReference>
<dbReference type="InParanoid" id="A0A6J2UUP3"/>
<evidence type="ECO:0000259" key="3">
    <source>
        <dbReference type="Pfam" id="PF12726"/>
    </source>
</evidence>
<dbReference type="FunFam" id="3.40.50.300:FF:000810">
    <property type="entry name" value="probable helicase senataxin"/>
    <property type="match status" value="1"/>
</dbReference>
<feature type="region of interest" description="Disordered" evidence="2">
    <location>
        <begin position="1121"/>
        <end position="1171"/>
    </location>
</feature>